<evidence type="ECO:0000256" key="8">
    <source>
        <dbReference type="ARBA" id="ARBA00023012"/>
    </source>
</evidence>
<dbReference type="Gene3D" id="3.30.565.10">
    <property type="entry name" value="Histidine kinase-like ATPase, C-terminal domain"/>
    <property type="match status" value="1"/>
</dbReference>
<comment type="caution">
    <text evidence="13">The sequence shown here is derived from an EMBL/GenBank/DDBJ whole genome shotgun (WGS) entry which is preliminary data.</text>
</comment>
<dbReference type="InterPro" id="IPR036890">
    <property type="entry name" value="HATPase_C_sf"/>
</dbReference>
<proteinExistence type="predicted"/>
<evidence type="ECO:0000313" key="14">
    <source>
        <dbReference type="Proteomes" id="UP000517916"/>
    </source>
</evidence>
<evidence type="ECO:0000256" key="2">
    <source>
        <dbReference type="ARBA" id="ARBA00012438"/>
    </source>
</evidence>
<dbReference type="PANTHER" id="PTHR24421">
    <property type="entry name" value="NITRATE/NITRITE SENSOR PROTEIN NARX-RELATED"/>
    <property type="match status" value="1"/>
</dbReference>
<keyword evidence="5" id="KW-0547">Nucleotide-binding</keyword>
<evidence type="ECO:0000256" key="3">
    <source>
        <dbReference type="ARBA" id="ARBA00022553"/>
    </source>
</evidence>
<feature type="transmembrane region" description="Helical" evidence="10">
    <location>
        <begin position="15"/>
        <end position="39"/>
    </location>
</feature>
<keyword evidence="10" id="KW-1133">Transmembrane helix</keyword>
<evidence type="ECO:0000259" key="11">
    <source>
        <dbReference type="Pfam" id="PF02518"/>
    </source>
</evidence>
<protein>
    <recommendedName>
        <fullName evidence="2">histidine kinase</fullName>
        <ecNumber evidence="2">2.7.13.3</ecNumber>
    </recommendedName>
</protein>
<evidence type="ECO:0000256" key="5">
    <source>
        <dbReference type="ARBA" id="ARBA00022741"/>
    </source>
</evidence>
<organism evidence="13 14">
    <name type="scientific">Kutzneria viridogrisea</name>
    <dbReference type="NCBI Taxonomy" id="47990"/>
    <lineage>
        <taxon>Bacteria</taxon>
        <taxon>Bacillati</taxon>
        <taxon>Actinomycetota</taxon>
        <taxon>Actinomycetes</taxon>
        <taxon>Pseudonocardiales</taxon>
        <taxon>Pseudonocardiaceae</taxon>
        <taxon>Kutzneria</taxon>
    </lineage>
</organism>
<evidence type="ECO:0000313" key="13">
    <source>
        <dbReference type="EMBL" id="MBA8925458.1"/>
    </source>
</evidence>
<feature type="coiled-coil region" evidence="9">
    <location>
        <begin position="171"/>
        <end position="198"/>
    </location>
</feature>
<evidence type="ECO:0000256" key="7">
    <source>
        <dbReference type="ARBA" id="ARBA00022840"/>
    </source>
</evidence>
<keyword evidence="3" id="KW-0597">Phosphoprotein</keyword>
<evidence type="ECO:0000256" key="4">
    <source>
        <dbReference type="ARBA" id="ARBA00022679"/>
    </source>
</evidence>
<keyword evidence="8" id="KW-0902">Two-component regulatory system</keyword>
<dbReference type="RefSeq" id="WP_025360142.1">
    <property type="nucleotide sequence ID" value="NZ_BAAABQ010000084.1"/>
</dbReference>
<feature type="domain" description="Histidine kinase/HSP90-like ATPase" evidence="11">
    <location>
        <begin position="302"/>
        <end position="388"/>
    </location>
</feature>
<accession>A0ABR6BF01</accession>
<gene>
    <name evidence="13" type="ORF">BC739_002657</name>
</gene>
<evidence type="ECO:0000259" key="12">
    <source>
        <dbReference type="Pfam" id="PF07730"/>
    </source>
</evidence>
<keyword evidence="7" id="KW-0067">ATP-binding</keyword>
<dbReference type="Proteomes" id="UP000517916">
    <property type="component" value="Unassembled WGS sequence"/>
</dbReference>
<feature type="transmembrane region" description="Helical" evidence="10">
    <location>
        <begin position="51"/>
        <end position="71"/>
    </location>
</feature>
<dbReference type="EMBL" id="JACJID010000002">
    <property type="protein sequence ID" value="MBA8925458.1"/>
    <property type="molecule type" value="Genomic_DNA"/>
</dbReference>
<keyword evidence="10" id="KW-0472">Membrane</keyword>
<comment type="catalytic activity">
    <reaction evidence="1">
        <text>ATP + protein L-histidine = ADP + protein N-phospho-L-histidine.</text>
        <dbReference type="EC" id="2.7.13.3"/>
    </reaction>
</comment>
<dbReference type="Pfam" id="PF02518">
    <property type="entry name" value="HATPase_c"/>
    <property type="match status" value="1"/>
</dbReference>
<dbReference type="EC" id="2.7.13.3" evidence="2"/>
<dbReference type="SUPFAM" id="SSF55874">
    <property type="entry name" value="ATPase domain of HSP90 chaperone/DNA topoisomerase II/histidine kinase"/>
    <property type="match status" value="1"/>
</dbReference>
<dbReference type="InterPro" id="IPR003594">
    <property type="entry name" value="HATPase_dom"/>
</dbReference>
<sequence length="389" mass="41219">MTGRPWQGFVPHGRANVALLTLLRLAPSLLVLGTTWPLLRIAEFRFANQGVAMALMVLVVLSNLTLVPLPVRAPALLSSVGLLVFVGSGALLWMITPVGGTVAVLFWAARVAVRYQQPRVVGLVAVGIAIVGAGLPFLVFDNQPVLAAGMGASVLVLVLAATNRRAREEQLEQAEVSLARKQTAIEEHTRAAALAERARIAREVHDVLAHSLAGLSLNLQGARLMLVRDGASQEAVDQVTRAQKLAADGLAEARRAVAALREDTVPDERAIADLVTAFRLESGAAAEFAVHGTPRALPAEAATALYRTAQEALTNARKHAPGAPVRAELDYQDGRTVLTVADRPGRPAPTGTKGGYGLLGMRERAELIGGQLWTGPKEDGWEVRLVVPA</sequence>
<evidence type="ECO:0000256" key="10">
    <source>
        <dbReference type="SAM" id="Phobius"/>
    </source>
</evidence>
<dbReference type="Pfam" id="PF07730">
    <property type="entry name" value="HisKA_3"/>
    <property type="match status" value="1"/>
</dbReference>
<feature type="domain" description="Signal transduction histidine kinase subgroup 3 dimerisation and phosphoacceptor" evidence="12">
    <location>
        <begin position="196"/>
        <end position="263"/>
    </location>
</feature>
<evidence type="ECO:0000256" key="9">
    <source>
        <dbReference type="SAM" id="Coils"/>
    </source>
</evidence>
<dbReference type="PANTHER" id="PTHR24421:SF10">
    <property type="entry name" value="NITRATE_NITRITE SENSOR PROTEIN NARQ"/>
    <property type="match status" value="1"/>
</dbReference>
<dbReference type="CDD" id="cd16917">
    <property type="entry name" value="HATPase_UhpB-NarQ-NarX-like"/>
    <property type="match status" value="1"/>
</dbReference>
<evidence type="ECO:0000256" key="1">
    <source>
        <dbReference type="ARBA" id="ARBA00000085"/>
    </source>
</evidence>
<name>A0ABR6BF01_9PSEU</name>
<keyword evidence="6 13" id="KW-0418">Kinase</keyword>
<dbReference type="GO" id="GO:0016301">
    <property type="term" value="F:kinase activity"/>
    <property type="evidence" value="ECO:0007669"/>
    <property type="project" value="UniProtKB-KW"/>
</dbReference>
<keyword evidence="9" id="KW-0175">Coiled coil</keyword>
<feature type="transmembrane region" description="Helical" evidence="10">
    <location>
        <begin position="83"/>
        <end position="108"/>
    </location>
</feature>
<dbReference type="InterPro" id="IPR011712">
    <property type="entry name" value="Sig_transdc_His_kin_sub3_dim/P"/>
</dbReference>
<dbReference type="InterPro" id="IPR050482">
    <property type="entry name" value="Sensor_HK_TwoCompSys"/>
</dbReference>
<keyword evidence="14" id="KW-1185">Reference proteome</keyword>
<dbReference type="Gene3D" id="1.20.5.1930">
    <property type="match status" value="1"/>
</dbReference>
<keyword evidence="4" id="KW-0808">Transferase</keyword>
<reference evidence="13 14" key="1">
    <citation type="submission" date="2020-08" db="EMBL/GenBank/DDBJ databases">
        <title>Genomic Encyclopedia of Archaeal and Bacterial Type Strains, Phase II (KMG-II): from individual species to whole genera.</title>
        <authorList>
            <person name="Goeker M."/>
        </authorList>
    </citation>
    <scope>NUCLEOTIDE SEQUENCE [LARGE SCALE GENOMIC DNA]</scope>
    <source>
        <strain evidence="13 14">DSM 43850</strain>
    </source>
</reference>
<keyword evidence="10" id="KW-0812">Transmembrane</keyword>
<feature type="transmembrane region" description="Helical" evidence="10">
    <location>
        <begin position="120"/>
        <end position="139"/>
    </location>
</feature>
<feature type="transmembrane region" description="Helical" evidence="10">
    <location>
        <begin position="145"/>
        <end position="162"/>
    </location>
</feature>
<evidence type="ECO:0000256" key="6">
    <source>
        <dbReference type="ARBA" id="ARBA00022777"/>
    </source>
</evidence>